<evidence type="ECO:0000313" key="3">
    <source>
        <dbReference type="Proteomes" id="UP001283361"/>
    </source>
</evidence>
<protein>
    <submittedName>
        <fullName evidence="2">Uncharacterized protein</fullName>
    </submittedName>
</protein>
<reference evidence="2" key="1">
    <citation type="journal article" date="2023" name="G3 (Bethesda)">
        <title>A reference genome for the long-term kleptoplast-retaining sea slug Elysia crispata morphotype clarki.</title>
        <authorList>
            <person name="Eastman K.E."/>
            <person name="Pendleton A.L."/>
            <person name="Shaikh M.A."/>
            <person name="Suttiyut T."/>
            <person name="Ogas R."/>
            <person name="Tomko P."/>
            <person name="Gavelis G."/>
            <person name="Widhalm J.R."/>
            <person name="Wisecaver J.H."/>
        </authorList>
    </citation>
    <scope>NUCLEOTIDE SEQUENCE</scope>
    <source>
        <strain evidence="2">ECLA1</strain>
    </source>
</reference>
<feature type="compositionally biased region" description="Low complexity" evidence="1">
    <location>
        <begin position="54"/>
        <end position="68"/>
    </location>
</feature>
<dbReference type="Proteomes" id="UP001283361">
    <property type="component" value="Unassembled WGS sequence"/>
</dbReference>
<feature type="region of interest" description="Disordered" evidence="1">
    <location>
        <begin position="39"/>
        <end position="68"/>
    </location>
</feature>
<evidence type="ECO:0000313" key="2">
    <source>
        <dbReference type="EMBL" id="KAK3712506.1"/>
    </source>
</evidence>
<name>A0AAE0XV32_9GAST</name>
<dbReference type="EMBL" id="JAWDGP010007584">
    <property type="protein sequence ID" value="KAK3712506.1"/>
    <property type="molecule type" value="Genomic_DNA"/>
</dbReference>
<dbReference type="AlphaFoldDB" id="A0AAE0XV32"/>
<accession>A0AAE0XV32</accession>
<evidence type="ECO:0000256" key="1">
    <source>
        <dbReference type="SAM" id="MobiDB-lite"/>
    </source>
</evidence>
<proteinExistence type="predicted"/>
<comment type="caution">
    <text evidence="2">The sequence shown here is derived from an EMBL/GenBank/DDBJ whole genome shotgun (WGS) entry which is preliminary data.</text>
</comment>
<gene>
    <name evidence="2" type="ORF">RRG08_002836</name>
</gene>
<sequence>MYDTSVEVMTEAAVDVHRELDFLNEPSLSPLERTKMLSSGGSCLNEGTVSLHTQQSQQKQQARNQLTA</sequence>
<keyword evidence="3" id="KW-1185">Reference proteome</keyword>
<organism evidence="2 3">
    <name type="scientific">Elysia crispata</name>
    <name type="common">lettuce slug</name>
    <dbReference type="NCBI Taxonomy" id="231223"/>
    <lineage>
        <taxon>Eukaryota</taxon>
        <taxon>Metazoa</taxon>
        <taxon>Spiralia</taxon>
        <taxon>Lophotrochozoa</taxon>
        <taxon>Mollusca</taxon>
        <taxon>Gastropoda</taxon>
        <taxon>Heterobranchia</taxon>
        <taxon>Euthyneura</taxon>
        <taxon>Panpulmonata</taxon>
        <taxon>Sacoglossa</taxon>
        <taxon>Placobranchoidea</taxon>
        <taxon>Plakobranchidae</taxon>
        <taxon>Elysia</taxon>
    </lineage>
</organism>
<feature type="compositionally biased region" description="Polar residues" evidence="1">
    <location>
        <begin position="39"/>
        <end position="53"/>
    </location>
</feature>